<dbReference type="InterPro" id="IPR057120">
    <property type="entry name" value="Phage_TTP_2"/>
</dbReference>
<dbReference type="EMBL" id="LR798287">
    <property type="protein sequence ID" value="CAB5221347.1"/>
    <property type="molecule type" value="Genomic_DNA"/>
</dbReference>
<protein>
    <submittedName>
        <fullName evidence="1">Tail tube protein</fullName>
    </submittedName>
</protein>
<name>A0A6J7WUC7_9CAUD</name>
<accession>A0A6J7WUC7</accession>
<proteinExistence type="predicted"/>
<organism evidence="1">
    <name type="scientific">uncultured Caudovirales phage</name>
    <dbReference type="NCBI Taxonomy" id="2100421"/>
    <lineage>
        <taxon>Viruses</taxon>
        <taxon>Duplodnaviria</taxon>
        <taxon>Heunggongvirae</taxon>
        <taxon>Uroviricota</taxon>
        <taxon>Caudoviricetes</taxon>
        <taxon>Peduoviridae</taxon>
        <taxon>Maltschvirus</taxon>
        <taxon>Maltschvirus maltsch</taxon>
    </lineage>
</organism>
<gene>
    <name evidence="1" type="ORF">UFOVP245_132</name>
</gene>
<reference evidence="1" key="1">
    <citation type="submission" date="2020-05" db="EMBL/GenBank/DDBJ databases">
        <authorList>
            <person name="Chiriac C."/>
            <person name="Salcher M."/>
            <person name="Ghai R."/>
            <person name="Kavagutti S V."/>
        </authorList>
    </citation>
    <scope>NUCLEOTIDE SEQUENCE</scope>
</reference>
<dbReference type="Pfam" id="PF23849">
    <property type="entry name" value="Phage_TTP_2"/>
    <property type="match status" value="1"/>
</dbReference>
<sequence length="245" mass="27278">MAFNINGMMGTINANGGLTKASKFLVTITAPVQGTLLSDIPFFCEAAHLPGIAFQTDEIRMAGYGNIEKRPYATIFQDVQLTFLNDSDGKVLNFLHSWVQAVYNFNDDVSPYSVTAKGLPNNTFGYPMDYFGTVEIAHYDDAEDKVITYTLKEAYPINVGEIVVDWNSSDTLVKIPVTISYTYWVTETLDHGSVNEKSESRASALQGTQTRIDQNLANIRAQINTQSQQPTQVTVDNYAKYLNQR</sequence>
<evidence type="ECO:0000313" key="1">
    <source>
        <dbReference type="EMBL" id="CAB5221347.1"/>
    </source>
</evidence>